<dbReference type="RefSeq" id="WP_226727534.1">
    <property type="nucleotide sequence ID" value="NZ_JAJAUY010000049.1"/>
</dbReference>
<keyword evidence="1" id="KW-0732">Signal</keyword>
<protein>
    <submittedName>
        <fullName evidence="2">Uncharacterized protein</fullName>
    </submittedName>
</protein>
<proteinExistence type="predicted"/>
<keyword evidence="3" id="KW-1185">Reference proteome</keyword>
<feature type="signal peptide" evidence="1">
    <location>
        <begin position="1"/>
        <end position="32"/>
    </location>
</feature>
<dbReference type="Proteomes" id="UP001199054">
    <property type="component" value="Unassembled WGS sequence"/>
</dbReference>
<evidence type="ECO:0000313" key="3">
    <source>
        <dbReference type="Proteomes" id="UP001199054"/>
    </source>
</evidence>
<evidence type="ECO:0000313" key="2">
    <source>
        <dbReference type="EMBL" id="MCB5180664.1"/>
    </source>
</evidence>
<organism evidence="2 3">
    <name type="scientific">Streptomyces antimicrobicus</name>
    <dbReference type="NCBI Taxonomy" id="2883108"/>
    <lineage>
        <taxon>Bacteria</taxon>
        <taxon>Bacillati</taxon>
        <taxon>Actinomycetota</taxon>
        <taxon>Actinomycetes</taxon>
        <taxon>Kitasatosporales</taxon>
        <taxon>Streptomycetaceae</taxon>
        <taxon>Streptomyces</taxon>
    </lineage>
</organism>
<sequence length="75" mass="7315">MKITKIAAVRPARLAGAAAAALLALGGIAVLADAPGTVATTDRAVGSVIDWPSRPATDSVAVVAAPGIDWPVAAQ</sequence>
<reference evidence="2 3" key="1">
    <citation type="submission" date="2021-10" db="EMBL/GenBank/DDBJ databases">
        <title>Streptomyces sp. strain SMC 277, a novel streptomycete isolated from soil.</title>
        <authorList>
            <person name="Chanama M."/>
        </authorList>
    </citation>
    <scope>NUCLEOTIDE SEQUENCE [LARGE SCALE GENOMIC DNA]</scope>
    <source>
        <strain evidence="2 3">SMC 277</strain>
    </source>
</reference>
<gene>
    <name evidence="2" type="ORF">LG632_14880</name>
</gene>
<evidence type="ECO:0000256" key="1">
    <source>
        <dbReference type="SAM" id="SignalP"/>
    </source>
</evidence>
<accession>A0ABS8B7R6</accession>
<dbReference type="EMBL" id="JAJAUY010000049">
    <property type="protein sequence ID" value="MCB5180664.1"/>
    <property type="molecule type" value="Genomic_DNA"/>
</dbReference>
<feature type="chain" id="PRO_5046190266" evidence="1">
    <location>
        <begin position="33"/>
        <end position="75"/>
    </location>
</feature>
<name>A0ABS8B7R6_9ACTN</name>
<comment type="caution">
    <text evidence="2">The sequence shown here is derived from an EMBL/GenBank/DDBJ whole genome shotgun (WGS) entry which is preliminary data.</text>
</comment>